<sequence>MVVETTLKMMILRMCDYLEMQCYEGEDEVEIFGVIRNTSTVKTKLSGGVLKEDLKIELPRQFRKLKSITQVDGDLGFRKSGTLKKNPVVPDGGFSLRERGQHACKPHGQKGISMPANETELEAVKTSRGINLECCMVALEGNINDEMAWAVKNLNFSVKQPLMR</sequence>
<dbReference type="Proteomes" id="UP001164929">
    <property type="component" value="Chromosome 10"/>
</dbReference>
<proteinExistence type="predicted"/>
<protein>
    <submittedName>
        <fullName evidence="2">Uncharacterized protein</fullName>
    </submittedName>
</protein>
<reference evidence="2" key="1">
    <citation type="journal article" date="2023" name="Mol. Ecol. Resour.">
        <title>Chromosome-level genome assembly of a triploid poplar Populus alba 'Berolinensis'.</title>
        <authorList>
            <person name="Chen S."/>
            <person name="Yu Y."/>
            <person name="Wang X."/>
            <person name="Wang S."/>
            <person name="Zhang T."/>
            <person name="Zhou Y."/>
            <person name="He R."/>
            <person name="Meng N."/>
            <person name="Wang Y."/>
            <person name="Liu W."/>
            <person name="Liu Z."/>
            <person name="Liu J."/>
            <person name="Guo Q."/>
            <person name="Huang H."/>
            <person name="Sederoff R.R."/>
            <person name="Wang G."/>
            <person name="Qu G."/>
            <person name="Chen S."/>
        </authorList>
    </citation>
    <scope>NUCLEOTIDE SEQUENCE</scope>
    <source>
        <strain evidence="2">SC-2020</strain>
    </source>
</reference>
<evidence type="ECO:0000313" key="1">
    <source>
        <dbReference type="EMBL" id="KAJ6980771.1"/>
    </source>
</evidence>
<evidence type="ECO:0000313" key="2">
    <source>
        <dbReference type="EMBL" id="KAJ6980774.1"/>
    </source>
</evidence>
<accession>A0AAD6M952</accession>
<evidence type="ECO:0000313" key="3">
    <source>
        <dbReference type="Proteomes" id="UP001164929"/>
    </source>
</evidence>
<dbReference type="EMBL" id="JAQIZT010000010">
    <property type="protein sequence ID" value="KAJ6980774.1"/>
    <property type="molecule type" value="Genomic_DNA"/>
</dbReference>
<gene>
    <name evidence="1" type="ORF">NC653_024202</name>
    <name evidence="2" type="ORF">NC653_024205</name>
</gene>
<organism evidence="2 3">
    <name type="scientific">Populus alba x Populus x berolinensis</name>
    <dbReference type="NCBI Taxonomy" id="444605"/>
    <lineage>
        <taxon>Eukaryota</taxon>
        <taxon>Viridiplantae</taxon>
        <taxon>Streptophyta</taxon>
        <taxon>Embryophyta</taxon>
        <taxon>Tracheophyta</taxon>
        <taxon>Spermatophyta</taxon>
        <taxon>Magnoliopsida</taxon>
        <taxon>eudicotyledons</taxon>
        <taxon>Gunneridae</taxon>
        <taxon>Pentapetalae</taxon>
        <taxon>rosids</taxon>
        <taxon>fabids</taxon>
        <taxon>Malpighiales</taxon>
        <taxon>Salicaceae</taxon>
        <taxon>Saliceae</taxon>
        <taxon>Populus</taxon>
    </lineage>
</organism>
<dbReference type="EMBL" id="JAQIZT010000010">
    <property type="protein sequence ID" value="KAJ6980771.1"/>
    <property type="molecule type" value="Genomic_DNA"/>
</dbReference>
<comment type="caution">
    <text evidence="2">The sequence shown here is derived from an EMBL/GenBank/DDBJ whole genome shotgun (WGS) entry which is preliminary data.</text>
</comment>
<name>A0AAD6M952_9ROSI</name>
<keyword evidence="3" id="KW-1185">Reference proteome</keyword>
<dbReference type="AlphaFoldDB" id="A0AAD6M952"/>